<keyword evidence="1 2" id="KW-0238">DNA-binding</keyword>
<dbReference type="CDD" id="cd00383">
    <property type="entry name" value="trans_reg_C"/>
    <property type="match status" value="1"/>
</dbReference>
<evidence type="ECO:0000256" key="1">
    <source>
        <dbReference type="ARBA" id="ARBA00023125"/>
    </source>
</evidence>
<feature type="domain" description="OmpR/PhoB-type" evidence="4">
    <location>
        <begin position="1"/>
        <end position="102"/>
    </location>
</feature>
<dbReference type="Pfam" id="PF00486">
    <property type="entry name" value="Trans_reg_C"/>
    <property type="match status" value="1"/>
</dbReference>
<sequence>MFRFSDYEFEPETGYLTRLNDAETQQPVLLRNKVANLLTYFLQHPNELIAKETLLTHLWQHGDYRESALTQSIRELRLALNDDAKSPRYIKTIPQRGYQWICPITREVNQAESKHSEQPTEKNTQTENTLNKPLRLWLAVGVLLLAGLILAVGIWQPNIGNVANQSEQQNQVTSRLRVMVLPFINDTQQPSMAWLEHGLSDMLAVDLKRSQRVDVISPSEAHLSLLKNELPWPAMPVQIRNLLDKLGANVAIFASVRMHQQKQVIDFQAIYSDGRIKQGSLSYNELASHIEVISQQILAMINAHKQNTKKARPDISAMAIAQGMQALQTTGAAEAIKYFQAANTISQTNWASAYLARSYVAVGKWSQARAEFSKIEQSDLKYDLLLNAFIAYWQAIIATRQGSSDQHALIEKSIHASINSQDPQLIAESYRLKASLAWQAMKWQQHDDLLKKAAKLTDEYTELAATADSLFYLGQPNNVGLEKSPYNDLAKNKERLTKALSFYQTLGNLEKIAATQLAIAQNYYFDQEKRETALQNALARFTELNLPYELAMAELYAGFYHMQLHQGQLAEQYFKQAKQGFEKLDAKSALPWADFYIAFSYLDQGLDQSGQGRHGQNPEMLKRAINAFQTLLPNTQSDVIKASSYVFVAWAYTDLHQFDKAKHALKLALTHSSDPALTLTNEYARYSLMYIYLLQDQAQKVLEIEKRPWRTRLQAVYVAKAYAALAQFNKAANTLNELKEVMPEYFTTQDNDQLEAYRRQNRAGSTMLEQTLPKAHSVYCETDWSIDISKHAS</sequence>
<comment type="caution">
    <text evidence="5">The sequence shown here is derived from an EMBL/GenBank/DDBJ whole genome shotgun (WGS) entry which is preliminary data.</text>
</comment>
<organism evidence="5 6">
    <name type="scientific">Pseudoalteromonas spongiae</name>
    <dbReference type="NCBI Taxonomy" id="298657"/>
    <lineage>
        <taxon>Bacteria</taxon>
        <taxon>Pseudomonadati</taxon>
        <taxon>Pseudomonadota</taxon>
        <taxon>Gammaproteobacteria</taxon>
        <taxon>Alteromonadales</taxon>
        <taxon>Pseudoalteromonadaceae</taxon>
        <taxon>Pseudoalteromonas</taxon>
    </lineage>
</organism>
<evidence type="ECO:0000256" key="3">
    <source>
        <dbReference type="SAM" id="Phobius"/>
    </source>
</evidence>
<dbReference type="Gene3D" id="1.10.10.10">
    <property type="entry name" value="Winged helix-like DNA-binding domain superfamily/Winged helix DNA-binding domain"/>
    <property type="match status" value="1"/>
</dbReference>
<dbReference type="SUPFAM" id="SSF48452">
    <property type="entry name" value="TPR-like"/>
    <property type="match status" value="1"/>
</dbReference>
<accession>A0ABU8EQJ5</accession>
<protein>
    <submittedName>
        <fullName evidence="5">Winged helix-turn-helix domain-containing protein</fullName>
    </submittedName>
</protein>
<dbReference type="RefSeq" id="WP_336434851.1">
    <property type="nucleotide sequence ID" value="NZ_JBAWKS010000001.1"/>
</dbReference>
<feature type="DNA-binding region" description="OmpR/PhoB-type" evidence="2">
    <location>
        <begin position="1"/>
        <end position="102"/>
    </location>
</feature>
<dbReference type="Proteomes" id="UP001382455">
    <property type="component" value="Unassembled WGS sequence"/>
</dbReference>
<dbReference type="InterPro" id="IPR036388">
    <property type="entry name" value="WH-like_DNA-bd_sf"/>
</dbReference>
<dbReference type="SMART" id="SM00862">
    <property type="entry name" value="Trans_reg_C"/>
    <property type="match status" value="1"/>
</dbReference>
<dbReference type="InterPro" id="IPR016032">
    <property type="entry name" value="Sig_transdc_resp-reg_C-effctor"/>
</dbReference>
<proteinExistence type="predicted"/>
<dbReference type="SUPFAM" id="SSF46894">
    <property type="entry name" value="C-terminal effector domain of the bipartite response regulators"/>
    <property type="match status" value="1"/>
</dbReference>
<reference evidence="5 6" key="1">
    <citation type="submission" date="2023-12" db="EMBL/GenBank/DDBJ databases">
        <title>Friends and Foes: Symbiotic and Algicidal bacterial influence on Karenia brevis blooms.</title>
        <authorList>
            <person name="Fei C."/>
            <person name="Mohamed A.R."/>
            <person name="Booker A."/>
            <person name="Arshad M."/>
            <person name="Klass S."/>
            <person name="Ahn S."/>
            <person name="Gilbert P.M."/>
            <person name="Heil C.A."/>
            <person name="Martinez J.M."/>
            <person name="Amin S.A."/>
        </authorList>
    </citation>
    <scope>NUCLEOTIDE SEQUENCE [LARGE SCALE GENOMIC DNA]</scope>
    <source>
        <strain evidence="5 6">CE15</strain>
    </source>
</reference>
<keyword evidence="3" id="KW-0472">Membrane</keyword>
<name>A0ABU8EQJ5_9GAMM</name>
<gene>
    <name evidence="5" type="ORF">WAE96_05910</name>
</gene>
<evidence type="ECO:0000256" key="2">
    <source>
        <dbReference type="PROSITE-ProRule" id="PRU01091"/>
    </source>
</evidence>
<keyword evidence="3" id="KW-1133">Transmembrane helix</keyword>
<evidence type="ECO:0000313" key="5">
    <source>
        <dbReference type="EMBL" id="MEI4549234.1"/>
    </source>
</evidence>
<keyword evidence="6" id="KW-1185">Reference proteome</keyword>
<dbReference type="InterPro" id="IPR001867">
    <property type="entry name" value="OmpR/PhoB-type_DNA-bd"/>
</dbReference>
<feature type="transmembrane region" description="Helical" evidence="3">
    <location>
        <begin position="136"/>
        <end position="155"/>
    </location>
</feature>
<dbReference type="PROSITE" id="PS51755">
    <property type="entry name" value="OMPR_PHOB"/>
    <property type="match status" value="1"/>
</dbReference>
<dbReference type="Gene3D" id="1.25.40.10">
    <property type="entry name" value="Tetratricopeptide repeat domain"/>
    <property type="match status" value="1"/>
</dbReference>
<keyword evidence="3" id="KW-0812">Transmembrane</keyword>
<dbReference type="EMBL" id="JBAWKS010000001">
    <property type="protein sequence ID" value="MEI4549234.1"/>
    <property type="molecule type" value="Genomic_DNA"/>
</dbReference>
<evidence type="ECO:0000313" key="6">
    <source>
        <dbReference type="Proteomes" id="UP001382455"/>
    </source>
</evidence>
<evidence type="ECO:0000259" key="4">
    <source>
        <dbReference type="PROSITE" id="PS51755"/>
    </source>
</evidence>
<dbReference type="InterPro" id="IPR011990">
    <property type="entry name" value="TPR-like_helical_dom_sf"/>
</dbReference>